<dbReference type="RefSeq" id="WP_074880384.1">
    <property type="nucleotide sequence ID" value="NZ_FOXI01000019.1"/>
</dbReference>
<protein>
    <submittedName>
        <fullName evidence="2">Uncharacterized protein</fullName>
    </submittedName>
</protein>
<sequence length="97" mass="10765">MADLSTQAILLAFDKLGEHEPLPAEVVAAELDADEAAVVDRLAELEREDVLARAEDDGDTYWWAKLGPQLDPELAEELGSEPDGETYTLEEVRKRIE</sequence>
<keyword evidence="3" id="KW-1185">Reference proteome</keyword>
<evidence type="ECO:0000313" key="2">
    <source>
        <dbReference type="EMBL" id="SFQ09443.1"/>
    </source>
</evidence>
<dbReference type="AlphaFoldDB" id="A0A1I5VPU1"/>
<dbReference type="Proteomes" id="UP000183769">
    <property type="component" value="Unassembled WGS sequence"/>
</dbReference>
<gene>
    <name evidence="2" type="ORF">SAMN05216277_11919</name>
</gene>
<proteinExistence type="predicted"/>
<evidence type="ECO:0000256" key="1">
    <source>
        <dbReference type="SAM" id="MobiDB-lite"/>
    </source>
</evidence>
<reference evidence="3" key="1">
    <citation type="submission" date="2016-10" db="EMBL/GenBank/DDBJ databases">
        <authorList>
            <person name="Varghese N."/>
            <person name="Submissions S."/>
        </authorList>
    </citation>
    <scope>NUCLEOTIDE SEQUENCE [LARGE SCALE GENOMIC DNA]</scope>
    <source>
        <strain evidence="3">CGMCC 1.10329</strain>
    </source>
</reference>
<feature type="region of interest" description="Disordered" evidence="1">
    <location>
        <begin position="76"/>
        <end position="97"/>
    </location>
</feature>
<accession>A0A1I5VPU1</accession>
<organism evidence="2 3">
    <name type="scientific">Halolamina pelagica</name>
    <dbReference type="NCBI Taxonomy" id="699431"/>
    <lineage>
        <taxon>Archaea</taxon>
        <taxon>Methanobacteriati</taxon>
        <taxon>Methanobacteriota</taxon>
        <taxon>Stenosarchaea group</taxon>
        <taxon>Halobacteria</taxon>
        <taxon>Halobacteriales</taxon>
        <taxon>Haloferacaceae</taxon>
    </lineage>
</organism>
<evidence type="ECO:0000313" key="3">
    <source>
        <dbReference type="Proteomes" id="UP000183769"/>
    </source>
</evidence>
<name>A0A1I5VPU1_9EURY</name>
<dbReference type="EMBL" id="FOXI01000019">
    <property type="protein sequence ID" value="SFQ09443.1"/>
    <property type="molecule type" value="Genomic_DNA"/>
</dbReference>